<dbReference type="InterPro" id="IPR016032">
    <property type="entry name" value="Sig_transdc_resp-reg_C-effctor"/>
</dbReference>
<dbReference type="Gene3D" id="3.30.70.1230">
    <property type="entry name" value="Nucleotide cyclase"/>
    <property type="match status" value="1"/>
</dbReference>
<proteinExistence type="predicted"/>
<gene>
    <name evidence="1" type="ORF">Airi01_078680</name>
</gene>
<organism evidence="1 2">
    <name type="scientific">Actinoallomurus iriomotensis</name>
    <dbReference type="NCBI Taxonomy" id="478107"/>
    <lineage>
        <taxon>Bacteria</taxon>
        <taxon>Bacillati</taxon>
        <taxon>Actinomycetota</taxon>
        <taxon>Actinomycetes</taxon>
        <taxon>Streptosporangiales</taxon>
        <taxon>Thermomonosporaceae</taxon>
        <taxon>Actinoallomurus</taxon>
    </lineage>
</organism>
<dbReference type="SUPFAM" id="SSF46894">
    <property type="entry name" value="C-terminal effector domain of the bipartite response regulators"/>
    <property type="match status" value="1"/>
</dbReference>
<dbReference type="InterPro" id="IPR029787">
    <property type="entry name" value="Nucleotide_cyclase"/>
</dbReference>
<evidence type="ECO:0000313" key="2">
    <source>
        <dbReference type="Proteomes" id="UP001165135"/>
    </source>
</evidence>
<accession>A0A9W6RNM2</accession>
<name>A0A9W6RNM2_9ACTN</name>
<dbReference type="AlphaFoldDB" id="A0A9W6RNM2"/>
<protein>
    <submittedName>
        <fullName evidence="1">Uncharacterized protein</fullName>
    </submittedName>
</protein>
<dbReference type="Gene3D" id="1.10.10.10">
    <property type="entry name" value="Winged helix-like DNA-binding domain superfamily/Winged helix DNA-binding domain"/>
    <property type="match status" value="1"/>
</dbReference>
<sequence>MNPTGFGSTRPDGSAPSALHHPMFAVDISAFGTREDRVQLHLRTAMYEVVRHACDSGGLSWDAVYREDRGDGMFAIAPASTSVDAILDSVVPHIRAGLRQHNGLANPAAQIRMRMAVHAGYVYFDDHGVSGHALVQLFRFLDSATLKAALRASDGELALLVSGYLYDEVIRHGSGLTDPAAYRRITVTNKETSAEAWLWSPSPHPSPAGEPVRSAPPLDLTEDEVLVALLLASGWSRTRIAQQLEMERTCVDRHIGRVMAKLSLATATWPK</sequence>
<reference evidence="1" key="1">
    <citation type="submission" date="2023-03" db="EMBL/GenBank/DDBJ databases">
        <title>Actinoallomurus iriomotensis NBRC 103681.</title>
        <authorList>
            <person name="Ichikawa N."/>
            <person name="Sato H."/>
            <person name="Tonouchi N."/>
        </authorList>
    </citation>
    <scope>NUCLEOTIDE SEQUENCE</scope>
    <source>
        <strain evidence="1">NBRC 103681</strain>
    </source>
</reference>
<comment type="caution">
    <text evidence="1">The sequence shown here is derived from an EMBL/GenBank/DDBJ whole genome shotgun (WGS) entry which is preliminary data.</text>
</comment>
<dbReference type="GO" id="GO:0003677">
    <property type="term" value="F:DNA binding"/>
    <property type="evidence" value="ECO:0007669"/>
    <property type="project" value="InterPro"/>
</dbReference>
<dbReference type="InterPro" id="IPR036388">
    <property type="entry name" value="WH-like_DNA-bd_sf"/>
</dbReference>
<dbReference type="RefSeq" id="WP_285631321.1">
    <property type="nucleotide sequence ID" value="NZ_BSTJ01000012.1"/>
</dbReference>
<dbReference type="Proteomes" id="UP001165135">
    <property type="component" value="Unassembled WGS sequence"/>
</dbReference>
<evidence type="ECO:0000313" key="1">
    <source>
        <dbReference type="EMBL" id="GLY79601.1"/>
    </source>
</evidence>
<dbReference type="EMBL" id="BSTJ01000012">
    <property type="protein sequence ID" value="GLY79601.1"/>
    <property type="molecule type" value="Genomic_DNA"/>
</dbReference>
<dbReference type="GO" id="GO:0006355">
    <property type="term" value="P:regulation of DNA-templated transcription"/>
    <property type="evidence" value="ECO:0007669"/>
    <property type="project" value="InterPro"/>
</dbReference>